<dbReference type="CDD" id="cd02440">
    <property type="entry name" value="AdoMet_MTases"/>
    <property type="match status" value="1"/>
</dbReference>
<dbReference type="Proteomes" id="UP001058682">
    <property type="component" value="Chromosome"/>
</dbReference>
<evidence type="ECO:0000256" key="3">
    <source>
        <dbReference type="ARBA" id="ARBA00022679"/>
    </source>
</evidence>
<dbReference type="REBASE" id="646781">
    <property type="entry name" value="M.Tpu835ORF10485P"/>
</dbReference>
<dbReference type="GO" id="GO:0009307">
    <property type="term" value="P:DNA restriction-modification system"/>
    <property type="evidence" value="ECO:0007669"/>
    <property type="project" value="UniProtKB-KW"/>
</dbReference>
<dbReference type="InterPro" id="IPR011639">
    <property type="entry name" value="MethylTrfase_TaqI-like_dom"/>
</dbReference>
<dbReference type="PRINTS" id="PR00507">
    <property type="entry name" value="N12N6MTFRASE"/>
</dbReference>
<dbReference type="Gene3D" id="3.40.50.150">
    <property type="entry name" value="Vaccinia Virus protein VP39"/>
    <property type="match status" value="1"/>
</dbReference>
<feature type="domain" description="Type II methyltransferase M.TaqI-like" evidence="8">
    <location>
        <begin position="8"/>
        <end position="221"/>
    </location>
</feature>
<dbReference type="AlphaFoldDB" id="A0AAE9MX31"/>
<dbReference type="InterPro" id="IPR002052">
    <property type="entry name" value="DNA_methylase_N6_adenine_CS"/>
</dbReference>
<proteinExistence type="predicted"/>
<keyword evidence="3" id="KW-0808">Transferase</keyword>
<evidence type="ECO:0000259" key="8">
    <source>
        <dbReference type="Pfam" id="PF07669"/>
    </source>
</evidence>
<dbReference type="Pfam" id="PF07669">
    <property type="entry name" value="Eco57I"/>
    <property type="match status" value="1"/>
</dbReference>
<evidence type="ECO:0000313" key="10">
    <source>
        <dbReference type="Proteomes" id="UP001058682"/>
    </source>
</evidence>
<reference evidence="9" key="1">
    <citation type="submission" date="2019-04" db="EMBL/GenBank/DDBJ databases">
        <title>Whole genome sequencing of oral phylogroup 2 treponemes.</title>
        <authorList>
            <person name="Chan Y."/>
            <person name="Zeng H.H."/>
            <person name="Yu X.L."/>
            <person name="Leung W.K."/>
            <person name="Watt R.M."/>
        </authorList>
    </citation>
    <scope>NUCLEOTIDE SEQUENCE</scope>
    <source>
        <strain evidence="9">OMZ 835</strain>
    </source>
</reference>
<evidence type="ECO:0000256" key="1">
    <source>
        <dbReference type="ARBA" id="ARBA00011900"/>
    </source>
</evidence>
<keyword evidence="5" id="KW-0680">Restriction system</keyword>
<evidence type="ECO:0000256" key="6">
    <source>
        <dbReference type="ARBA" id="ARBA00023125"/>
    </source>
</evidence>
<keyword evidence="4" id="KW-0949">S-adenosyl-L-methionine</keyword>
<evidence type="ECO:0000256" key="4">
    <source>
        <dbReference type="ARBA" id="ARBA00022691"/>
    </source>
</evidence>
<dbReference type="InterPro" id="IPR050953">
    <property type="entry name" value="N4_N6_ade-DNA_methylase"/>
</dbReference>
<evidence type="ECO:0000256" key="2">
    <source>
        <dbReference type="ARBA" id="ARBA00022603"/>
    </source>
</evidence>
<organism evidence="9 10">
    <name type="scientific">Treponema putidum</name>
    <dbReference type="NCBI Taxonomy" id="221027"/>
    <lineage>
        <taxon>Bacteria</taxon>
        <taxon>Pseudomonadati</taxon>
        <taxon>Spirochaetota</taxon>
        <taxon>Spirochaetia</taxon>
        <taxon>Spirochaetales</taxon>
        <taxon>Treponemataceae</taxon>
        <taxon>Treponema</taxon>
    </lineage>
</organism>
<keyword evidence="2 9" id="KW-0489">Methyltransferase</keyword>
<protein>
    <recommendedName>
        <fullName evidence="1">site-specific DNA-methyltransferase (adenine-specific)</fullName>
        <ecNumber evidence="1">2.1.1.72</ecNumber>
    </recommendedName>
</protein>
<gene>
    <name evidence="9" type="ORF">E4N74_10485</name>
</gene>
<dbReference type="PROSITE" id="PS00092">
    <property type="entry name" value="N6_MTASE"/>
    <property type="match status" value="1"/>
</dbReference>
<keyword evidence="6" id="KW-0238">DNA-binding</keyword>
<sequence length="498" mass="57679">MYGIAEEIEIARLSHIMETETSHKKDLGQYLTPYPIAKYMASLFPETAEVLNILDPGAGIGTLSCAFLERIISEKWNNPKIKITAYDLDPAIIEFLNKNLSIGKSYLKNYNYTVFNTDFLEKTSFEYSFNINEKFSHVIMNPPYKKIPTKSSARGYTRIFGLETVNLYSAFVGAAIAQLKQGGYLSAIIPRSFCNGVYYKPFREFILKNCSIKHIHLFESRNTAFKEESVLQENIIILLQKGTKQESIVISYSDNINFSDLSQKKFDFKSIIKPEDKNMYFNIPTPNQKNFYFSNLLFSFQETGISVSTGTIVDFRVKDFIKKEPEHNTIPLLYPVHFRNFKTQWPKQSKKANAIIREKKIKNMFFPVGYYVVVKRFSTKEEKKRLVASLISPKDIETDAFAFENHLNIFHDNKKGLSKNIAYGLIVWLNTSFLDSQFRLFSGHTQVNATDLRNLPYPSKIQLQKMGEKLQKYHTWQQEIFDNIALEYLNDNYTAANF</sequence>
<dbReference type="EMBL" id="CP038804">
    <property type="protein sequence ID" value="UTY34377.1"/>
    <property type="molecule type" value="Genomic_DNA"/>
</dbReference>
<dbReference type="InterPro" id="IPR029063">
    <property type="entry name" value="SAM-dependent_MTases_sf"/>
</dbReference>
<evidence type="ECO:0000256" key="5">
    <source>
        <dbReference type="ARBA" id="ARBA00022747"/>
    </source>
</evidence>
<evidence type="ECO:0000256" key="7">
    <source>
        <dbReference type="ARBA" id="ARBA00047942"/>
    </source>
</evidence>
<dbReference type="GO" id="GO:0003677">
    <property type="term" value="F:DNA binding"/>
    <property type="evidence" value="ECO:0007669"/>
    <property type="project" value="UniProtKB-KW"/>
</dbReference>
<dbReference type="PANTHER" id="PTHR33841:SF6">
    <property type="entry name" value="TYPE II METHYLTRANSFERASE M.HINDII"/>
    <property type="match status" value="1"/>
</dbReference>
<dbReference type="RefSeq" id="WP_255817514.1">
    <property type="nucleotide sequence ID" value="NZ_CP038804.1"/>
</dbReference>
<dbReference type="GO" id="GO:0009007">
    <property type="term" value="F:site-specific DNA-methyltransferase (adenine-specific) activity"/>
    <property type="evidence" value="ECO:0007669"/>
    <property type="project" value="UniProtKB-EC"/>
</dbReference>
<dbReference type="EC" id="2.1.1.72" evidence="1"/>
<accession>A0AAE9MX31</accession>
<comment type="catalytic activity">
    <reaction evidence="7">
        <text>a 2'-deoxyadenosine in DNA + S-adenosyl-L-methionine = an N(6)-methyl-2'-deoxyadenosine in DNA + S-adenosyl-L-homocysteine + H(+)</text>
        <dbReference type="Rhea" id="RHEA:15197"/>
        <dbReference type="Rhea" id="RHEA-COMP:12418"/>
        <dbReference type="Rhea" id="RHEA-COMP:12419"/>
        <dbReference type="ChEBI" id="CHEBI:15378"/>
        <dbReference type="ChEBI" id="CHEBI:57856"/>
        <dbReference type="ChEBI" id="CHEBI:59789"/>
        <dbReference type="ChEBI" id="CHEBI:90615"/>
        <dbReference type="ChEBI" id="CHEBI:90616"/>
        <dbReference type="EC" id="2.1.1.72"/>
    </reaction>
</comment>
<dbReference type="GO" id="GO:0032259">
    <property type="term" value="P:methylation"/>
    <property type="evidence" value="ECO:0007669"/>
    <property type="project" value="UniProtKB-KW"/>
</dbReference>
<evidence type="ECO:0000313" key="9">
    <source>
        <dbReference type="EMBL" id="UTY34377.1"/>
    </source>
</evidence>
<dbReference type="PANTHER" id="PTHR33841">
    <property type="entry name" value="DNA METHYLTRANSFERASE YEEA-RELATED"/>
    <property type="match status" value="1"/>
</dbReference>
<name>A0AAE9MX31_9SPIR</name>
<dbReference type="SUPFAM" id="SSF53335">
    <property type="entry name" value="S-adenosyl-L-methionine-dependent methyltransferases"/>
    <property type="match status" value="1"/>
</dbReference>